<organism evidence="3 4">
    <name type="scientific">Aporhodopirellula aestuarii</name>
    <dbReference type="NCBI Taxonomy" id="2950107"/>
    <lineage>
        <taxon>Bacteria</taxon>
        <taxon>Pseudomonadati</taxon>
        <taxon>Planctomycetota</taxon>
        <taxon>Planctomycetia</taxon>
        <taxon>Pirellulales</taxon>
        <taxon>Pirellulaceae</taxon>
        <taxon>Aporhodopirellula</taxon>
    </lineage>
</organism>
<evidence type="ECO:0000313" key="4">
    <source>
        <dbReference type="Proteomes" id="UP001202961"/>
    </source>
</evidence>
<dbReference type="Proteomes" id="UP001202961">
    <property type="component" value="Unassembled WGS sequence"/>
</dbReference>
<feature type="compositionally biased region" description="Basic and acidic residues" evidence="1">
    <location>
        <begin position="204"/>
        <end position="229"/>
    </location>
</feature>
<dbReference type="PANTHER" id="PTHR11731:SF193">
    <property type="entry name" value="DIPEPTIDYL PEPTIDASE 9"/>
    <property type="match status" value="1"/>
</dbReference>
<dbReference type="Gene3D" id="3.40.50.1820">
    <property type="entry name" value="alpha/beta hydrolase"/>
    <property type="match status" value="1"/>
</dbReference>
<feature type="region of interest" description="Disordered" evidence="1">
    <location>
        <begin position="175"/>
        <end position="251"/>
    </location>
</feature>
<feature type="domain" description="Peptidase S9 prolyl oligopeptidase catalytic" evidence="2">
    <location>
        <begin position="865"/>
        <end position="1044"/>
    </location>
</feature>
<dbReference type="InterPro" id="IPR050278">
    <property type="entry name" value="Serine_Prot_S9B/DPPIV"/>
</dbReference>
<name>A0ABT0TWV6_9BACT</name>
<protein>
    <submittedName>
        <fullName evidence="3">Prolyl oligopeptidase family serine peptidase</fullName>
    </submittedName>
</protein>
<dbReference type="InterPro" id="IPR001375">
    <property type="entry name" value="Peptidase_S9_cat"/>
</dbReference>
<reference evidence="3 4" key="1">
    <citation type="journal article" date="2022" name="Syst. Appl. Microbiol.">
        <title>Rhodopirellula aestuarii sp. nov., a novel member of the genus Rhodopirellula isolated from brackish sediments collected in the Tagus River estuary, Portugal.</title>
        <authorList>
            <person name="Vitorino I.R."/>
            <person name="Klimek D."/>
            <person name="Calusinska M."/>
            <person name="Lobo-da-Cunha A."/>
            <person name="Vasconcelos V."/>
            <person name="Lage O.M."/>
        </authorList>
    </citation>
    <scope>NUCLEOTIDE SEQUENCE [LARGE SCALE GENOMIC DNA]</scope>
    <source>
        <strain evidence="3 4">ICT_H3.1</strain>
    </source>
</reference>
<accession>A0ABT0TWV6</accession>
<feature type="compositionally biased region" description="Basic and acidic residues" evidence="1">
    <location>
        <begin position="294"/>
        <end position="321"/>
    </location>
</feature>
<dbReference type="InterPro" id="IPR029058">
    <property type="entry name" value="AB_hydrolase_fold"/>
</dbReference>
<dbReference type="SUPFAM" id="SSF53474">
    <property type="entry name" value="alpha/beta-Hydrolases"/>
    <property type="match status" value="1"/>
</dbReference>
<dbReference type="EMBL" id="JAMQBK010000002">
    <property type="protein sequence ID" value="MCM2369089.1"/>
    <property type="molecule type" value="Genomic_DNA"/>
</dbReference>
<evidence type="ECO:0000313" key="3">
    <source>
        <dbReference type="EMBL" id="MCM2369089.1"/>
    </source>
</evidence>
<dbReference type="RefSeq" id="WP_250926763.1">
    <property type="nucleotide sequence ID" value="NZ_JAMQBK010000002.1"/>
</dbReference>
<dbReference type="Pfam" id="PF00326">
    <property type="entry name" value="Peptidase_S9"/>
    <property type="match status" value="1"/>
</dbReference>
<comment type="caution">
    <text evidence="3">The sequence shown here is derived from an EMBL/GenBank/DDBJ whole genome shotgun (WGS) entry which is preliminary data.</text>
</comment>
<gene>
    <name evidence="3" type="ORF">NB063_00485</name>
</gene>
<dbReference type="SUPFAM" id="SSF82171">
    <property type="entry name" value="DPP6 N-terminal domain-like"/>
    <property type="match status" value="1"/>
</dbReference>
<dbReference type="Gene3D" id="2.120.10.30">
    <property type="entry name" value="TolB, C-terminal domain"/>
    <property type="match status" value="1"/>
</dbReference>
<evidence type="ECO:0000259" key="2">
    <source>
        <dbReference type="Pfam" id="PF00326"/>
    </source>
</evidence>
<proteinExistence type="predicted"/>
<sequence>MTSFFDFGRRAVIYASVFTFAVLAICDSLHSQDITRRMLDHSDYDLWNTLSRTEISNDGNWILYTVQSGEIDGEGTLHVQHTTTAQEYVVERGADAQITHDSRFVIYRVTPEKKKVKQLRKQKKQPDEMPQAELQILELDSGDLQMLHGVRSFQLPEENGDWVACLMEKTNDPSEIDKTTVKDREVYEVTPDGLRRPEKKLKLKSREEATRQRGKLETAKKDKREHETAETPSAKQESEVEEDDHEEKEKTVGTALRLINLNTEVLRTFPAVRSFQFSKNGKRIAFVTSVKVPESTETKQSSEIKKSREPNEAPIEQKPKGAADSNSEATNDRGPIDGVHIITLKSLDRVTIASGVGEYKNLAFNEDGSRLAFISNADDYKSKTPSWNLYAWNAGQKKAKRIASEADKEIPSGWWIAPDSDQRFSEDGRRLYFETMPIPDAVLEERLAKTEGREVEDQDADDQAKLDIWHWQDPELQPQQLLQAERERNRRYQAAYIIQSKRMIQLEDSEIPSLSLDIRSPANIAVANTKVPYRKTLSWEVPGYQDVYLVNLNSGRRERVLDKVRWDASLSPQGKYLFWFDSEQRKWFAKATQGNDAKNIEISKGIKYPLFDELDDRPTLPSAYGVAGWMENDRAVLVYDSHDIWKLDPSGKTKPMCITFGKGRKNDLRFRYLRLDRKERCIDASKPLILSAFHRGSKSSGFYALDWNEPSRDTNAKHVNVDTLRSLIMLDENLSELKKAKESDQVVFTRSTFRRFPDLWTSTTDFDKIQRVSDANPQQEKYSWGTAELTHWKAQDGQDLDGILLKPDDFDPSQKYPMLVYFYERNSDNLHKYYPPAAGRSIICFSFYVSRGYLVFIPDIPYTTGEPGQSAANSILPGVDHLVAQGFVDNDRIGMQGHSWGGYQTAYLVTQTDRFACAEAGAPVSNMTSAYGGIRWSTGMSRMFQYERTQSRIGEDLWSAREKYIANSPLFFADKINTPLLILHNDQDGAVPWYQGIELFVALRRLEKPAWMLNYNGDPHWVMGEPNRRDFAIRMQQFFDHYLQDAPEPEWMAVGVPAVEKGDNFGLDLLEPADE</sequence>
<dbReference type="InterPro" id="IPR011042">
    <property type="entry name" value="6-blade_b-propeller_TolB-like"/>
</dbReference>
<keyword evidence="4" id="KW-1185">Reference proteome</keyword>
<dbReference type="PANTHER" id="PTHR11731">
    <property type="entry name" value="PROTEASE FAMILY S9B,C DIPEPTIDYL-PEPTIDASE IV-RELATED"/>
    <property type="match status" value="1"/>
</dbReference>
<feature type="compositionally biased region" description="Basic and acidic residues" evidence="1">
    <location>
        <begin position="175"/>
        <end position="187"/>
    </location>
</feature>
<evidence type="ECO:0000256" key="1">
    <source>
        <dbReference type="SAM" id="MobiDB-lite"/>
    </source>
</evidence>
<feature type="region of interest" description="Disordered" evidence="1">
    <location>
        <begin position="292"/>
        <end position="335"/>
    </location>
</feature>